<dbReference type="Proteomes" id="UP000018958">
    <property type="component" value="Unassembled WGS sequence"/>
</dbReference>
<comment type="caution">
    <text evidence="1">The sequence shown here is derived from an EMBL/GenBank/DDBJ whole genome shotgun (WGS) entry which is preliminary data.</text>
</comment>
<reference evidence="1 2" key="1">
    <citation type="submission" date="2013-11" db="EMBL/GenBank/DDBJ databases">
        <title>The Genome Sequence of Phytophthora parasitica CJ01A1.</title>
        <authorList>
            <consortium name="The Broad Institute Genomics Platform"/>
            <person name="Russ C."/>
            <person name="Tyler B."/>
            <person name="Panabieres F."/>
            <person name="Shan W."/>
            <person name="Tripathy S."/>
            <person name="Grunwald N."/>
            <person name="Machado M."/>
            <person name="Johnson C.S."/>
            <person name="Walker B."/>
            <person name="Young S.K."/>
            <person name="Zeng Q."/>
            <person name="Gargeya S."/>
            <person name="Fitzgerald M."/>
            <person name="Haas B."/>
            <person name="Abouelleil A."/>
            <person name="Allen A.W."/>
            <person name="Alvarado L."/>
            <person name="Arachchi H.M."/>
            <person name="Berlin A.M."/>
            <person name="Chapman S.B."/>
            <person name="Gainer-Dewar J."/>
            <person name="Goldberg J."/>
            <person name="Griggs A."/>
            <person name="Gujja S."/>
            <person name="Hansen M."/>
            <person name="Howarth C."/>
            <person name="Imamovic A."/>
            <person name="Ireland A."/>
            <person name="Larimer J."/>
            <person name="McCowan C."/>
            <person name="Murphy C."/>
            <person name="Pearson M."/>
            <person name="Poon T.W."/>
            <person name="Priest M."/>
            <person name="Roberts A."/>
            <person name="Saif S."/>
            <person name="Shea T."/>
            <person name="Sisk P."/>
            <person name="Sykes S."/>
            <person name="Wortman J."/>
            <person name="Nusbaum C."/>
            <person name="Birren B."/>
        </authorList>
    </citation>
    <scope>NUCLEOTIDE SEQUENCE [LARGE SCALE GENOMIC DNA]</scope>
    <source>
        <strain evidence="1 2">CJ01A1</strain>
    </source>
</reference>
<gene>
    <name evidence="1" type="ORF">F441_22164</name>
</gene>
<name>W2VSR9_PHYNI</name>
<dbReference type="AlphaFoldDB" id="W2VSR9"/>
<protein>
    <submittedName>
        <fullName evidence="1">Uncharacterized protein</fullName>
    </submittedName>
</protein>
<sequence>MKALSGRFVLEKVVTVAGDVVCPQANIMRRLPQLVAYVEQRYKLSPTLMVKETLKYEQRVQVCDHRRDGIRHEFNIVRYQQDVARRHQ</sequence>
<evidence type="ECO:0000313" key="2">
    <source>
        <dbReference type="Proteomes" id="UP000018958"/>
    </source>
</evidence>
<dbReference type="EMBL" id="ANIX01004408">
    <property type="protein sequence ID" value="ETP00419.1"/>
    <property type="molecule type" value="Genomic_DNA"/>
</dbReference>
<accession>W2VSR9</accession>
<proteinExistence type="predicted"/>
<evidence type="ECO:0000313" key="1">
    <source>
        <dbReference type="EMBL" id="ETP00419.1"/>
    </source>
</evidence>
<organism evidence="1 2">
    <name type="scientific">Phytophthora nicotianae CJ01A1</name>
    <dbReference type="NCBI Taxonomy" id="1317063"/>
    <lineage>
        <taxon>Eukaryota</taxon>
        <taxon>Sar</taxon>
        <taxon>Stramenopiles</taxon>
        <taxon>Oomycota</taxon>
        <taxon>Peronosporomycetes</taxon>
        <taxon>Peronosporales</taxon>
        <taxon>Peronosporaceae</taxon>
        <taxon>Phytophthora</taxon>
    </lineage>
</organism>